<keyword evidence="4" id="KW-1185">Reference proteome</keyword>
<feature type="domain" description="ATP-grasp" evidence="2">
    <location>
        <begin position="108"/>
        <end position="291"/>
    </location>
</feature>
<dbReference type="InterPro" id="IPR011761">
    <property type="entry name" value="ATP-grasp"/>
</dbReference>
<evidence type="ECO:0000313" key="4">
    <source>
        <dbReference type="Proteomes" id="UP000292372"/>
    </source>
</evidence>
<name>A0A4Q9FQA2_9FLAO</name>
<dbReference type="RefSeq" id="WP_130935912.1">
    <property type="nucleotide sequence ID" value="NZ_BMEE01000001.1"/>
</dbReference>
<dbReference type="InterPro" id="IPR048764">
    <property type="entry name" value="PylC_N"/>
</dbReference>
<keyword evidence="1" id="KW-0067">ATP-binding</keyword>
<dbReference type="SUPFAM" id="SSF56059">
    <property type="entry name" value="Glutathione synthetase ATP-binding domain-like"/>
    <property type="match status" value="1"/>
</dbReference>
<sequence length="320" mass="36945">MANILISSGGRRVSLVKAFKKEYNMIDPKGKIYVSDIAPELSAAAHIADKAFKICKVDDPDYIKLLLTICINNNIKLIIPTIDTELSVLSDNRSFFQEKGIYILLCDKKIIDIAENKIITQDFFSSYGIRVAKVYDKKNYKLPIYIKPISGSGSKDNFVVFNENQLSKFYFEENSLHFFEYLDPNLYDEYTCDMYYNNQGKLKCIVPRKRIEVRGGEVAKAMTRKNFVKSYLEEKFSKIEGARGCITIQVFFNKDNNSVVGIEINPRFGGGYPLAYNAGGNYPKWIIEEYLFGKEIQYFEDWKDNLLMLRYDDEIIISNE</sequence>
<accession>A0A4Q9FQA2</accession>
<dbReference type="Gene3D" id="3.40.50.20">
    <property type="match status" value="1"/>
</dbReference>
<dbReference type="Proteomes" id="UP000292372">
    <property type="component" value="Unassembled WGS sequence"/>
</dbReference>
<dbReference type="OrthoDB" id="9803907at2"/>
<reference evidence="3 4" key="1">
    <citation type="journal article" date="2015" name="Int. J. Syst. Evol. Microbiol.">
        <title>Hyunsoonleella pacifica sp. nov., isolated from seawater of South Pacific Gyre.</title>
        <authorList>
            <person name="Gao X."/>
            <person name="Zhang Z."/>
            <person name="Dai X."/>
            <person name="Zhang X.H."/>
        </authorList>
    </citation>
    <scope>NUCLEOTIDE SEQUENCE [LARGE SCALE GENOMIC DNA]</scope>
    <source>
        <strain evidence="3 4">SW033</strain>
    </source>
</reference>
<dbReference type="Pfam" id="PF15632">
    <property type="entry name" value="ATPgrasp_Ter"/>
    <property type="match status" value="1"/>
</dbReference>
<proteinExistence type="predicted"/>
<dbReference type="GO" id="GO:0005524">
    <property type="term" value="F:ATP binding"/>
    <property type="evidence" value="ECO:0007669"/>
    <property type="project" value="UniProtKB-UniRule"/>
</dbReference>
<dbReference type="AlphaFoldDB" id="A0A4Q9FQA2"/>
<keyword evidence="1" id="KW-0547">Nucleotide-binding</keyword>
<gene>
    <name evidence="3" type="ORF">EYD46_04710</name>
</gene>
<organism evidence="3 4">
    <name type="scientific">Hyunsoonleella pacifica</name>
    <dbReference type="NCBI Taxonomy" id="1080224"/>
    <lineage>
        <taxon>Bacteria</taxon>
        <taxon>Pseudomonadati</taxon>
        <taxon>Bacteroidota</taxon>
        <taxon>Flavobacteriia</taxon>
        <taxon>Flavobacteriales</taxon>
        <taxon>Flavobacteriaceae</taxon>
    </lineage>
</organism>
<comment type="caution">
    <text evidence="3">The sequence shown here is derived from an EMBL/GenBank/DDBJ whole genome shotgun (WGS) entry which is preliminary data.</text>
</comment>
<dbReference type="EMBL" id="SIRS01000002">
    <property type="protein sequence ID" value="TBN17621.1"/>
    <property type="molecule type" value="Genomic_DNA"/>
</dbReference>
<dbReference type="InterPro" id="IPR013815">
    <property type="entry name" value="ATP_grasp_subdomain_1"/>
</dbReference>
<dbReference type="Pfam" id="PF21360">
    <property type="entry name" value="PylC-like_N"/>
    <property type="match status" value="1"/>
</dbReference>
<dbReference type="Gene3D" id="3.30.470.20">
    <property type="entry name" value="ATP-grasp fold, B domain"/>
    <property type="match status" value="1"/>
</dbReference>
<evidence type="ECO:0000259" key="2">
    <source>
        <dbReference type="PROSITE" id="PS50975"/>
    </source>
</evidence>
<dbReference type="Gene3D" id="3.30.1490.20">
    <property type="entry name" value="ATP-grasp fold, A domain"/>
    <property type="match status" value="1"/>
</dbReference>
<dbReference type="GO" id="GO:0046872">
    <property type="term" value="F:metal ion binding"/>
    <property type="evidence" value="ECO:0007669"/>
    <property type="project" value="InterPro"/>
</dbReference>
<evidence type="ECO:0000313" key="3">
    <source>
        <dbReference type="EMBL" id="TBN17621.1"/>
    </source>
</evidence>
<dbReference type="PROSITE" id="PS50975">
    <property type="entry name" value="ATP_GRASP"/>
    <property type="match status" value="1"/>
</dbReference>
<evidence type="ECO:0000256" key="1">
    <source>
        <dbReference type="PROSITE-ProRule" id="PRU00409"/>
    </source>
</evidence>
<protein>
    <submittedName>
        <fullName evidence="3">ATP-grasp domain-containing protein</fullName>
    </submittedName>
</protein>